<dbReference type="KEGG" id="pmf:P9303_07101"/>
<dbReference type="HOGENOM" id="CLU_207357_0_0_3"/>
<sequence>MLELLTAITALALVMLAFWLLADSDDDNSGGGLMEPSLVPIPVRERRP</sequence>
<dbReference type="AlphaFoldDB" id="A2C7K1"/>
<protein>
    <submittedName>
        <fullName evidence="2">Uncharacterized protein</fullName>
    </submittedName>
</protein>
<accession>A2C7K1</accession>
<gene>
    <name evidence="2" type="ordered locus">P9303_07101</name>
</gene>
<evidence type="ECO:0000256" key="1">
    <source>
        <dbReference type="SAM" id="MobiDB-lite"/>
    </source>
</evidence>
<reference evidence="2 3" key="1">
    <citation type="journal article" date="2007" name="PLoS Genet.">
        <title>Patterns and implications of gene gain and loss in the evolution of Prochlorococcus.</title>
        <authorList>
            <person name="Kettler G.C."/>
            <person name="Martiny A.C."/>
            <person name="Huang K."/>
            <person name="Zucker J."/>
            <person name="Coleman M.L."/>
            <person name="Rodrigue S."/>
            <person name="Chen F."/>
            <person name="Lapidus A."/>
            <person name="Ferriera S."/>
            <person name="Johnson J."/>
            <person name="Steglich C."/>
            <person name="Church G.M."/>
            <person name="Richardson P."/>
            <person name="Chisholm S.W."/>
        </authorList>
    </citation>
    <scope>NUCLEOTIDE SEQUENCE [LARGE SCALE GENOMIC DNA]</scope>
    <source>
        <strain evidence="2 3">MIT 9303</strain>
    </source>
</reference>
<dbReference type="STRING" id="59922.P9303_07101"/>
<feature type="region of interest" description="Disordered" evidence="1">
    <location>
        <begin position="27"/>
        <end position="48"/>
    </location>
</feature>
<dbReference type="EMBL" id="CP000554">
    <property type="protein sequence ID" value="ABM77461.1"/>
    <property type="molecule type" value="Genomic_DNA"/>
</dbReference>
<organism evidence="2 3">
    <name type="scientific">Prochlorococcus marinus (strain MIT 9303)</name>
    <dbReference type="NCBI Taxonomy" id="59922"/>
    <lineage>
        <taxon>Bacteria</taxon>
        <taxon>Bacillati</taxon>
        <taxon>Cyanobacteriota</taxon>
        <taxon>Cyanophyceae</taxon>
        <taxon>Synechococcales</taxon>
        <taxon>Prochlorococcaceae</taxon>
        <taxon>Prochlorococcus</taxon>
    </lineage>
</organism>
<evidence type="ECO:0000313" key="3">
    <source>
        <dbReference type="Proteomes" id="UP000002274"/>
    </source>
</evidence>
<dbReference type="Proteomes" id="UP000002274">
    <property type="component" value="Chromosome"/>
</dbReference>
<proteinExistence type="predicted"/>
<name>A2C7K1_PROM3</name>
<evidence type="ECO:0000313" key="2">
    <source>
        <dbReference type="EMBL" id="ABM77461.1"/>
    </source>
</evidence>